<dbReference type="GO" id="GO:0016747">
    <property type="term" value="F:acyltransferase activity, transferring groups other than amino-acyl groups"/>
    <property type="evidence" value="ECO:0007669"/>
    <property type="project" value="InterPro"/>
</dbReference>
<evidence type="ECO:0000259" key="1">
    <source>
        <dbReference type="Pfam" id="PF00561"/>
    </source>
</evidence>
<dbReference type="InterPro" id="IPR000073">
    <property type="entry name" value="AB_hydrolase_1"/>
</dbReference>
<dbReference type="GO" id="GO:0016787">
    <property type="term" value="F:hydrolase activity"/>
    <property type="evidence" value="ECO:0007669"/>
    <property type="project" value="UniProtKB-KW"/>
</dbReference>
<dbReference type="PIRSF" id="PIRSF000443">
    <property type="entry name" value="Homoser_Ac_trans"/>
    <property type="match status" value="1"/>
</dbReference>
<dbReference type="InterPro" id="IPR029058">
    <property type="entry name" value="AB_hydrolase_fold"/>
</dbReference>
<dbReference type="EMBL" id="EU016569">
    <property type="protein sequence ID" value="ABZ06213.1"/>
    <property type="molecule type" value="Genomic_DNA"/>
</dbReference>
<protein>
    <submittedName>
        <fullName evidence="2">Putative alpha/beta hydrolase fold</fullName>
    </submittedName>
</protein>
<feature type="domain" description="AB hydrolase-1" evidence="1">
    <location>
        <begin position="40"/>
        <end position="213"/>
    </location>
</feature>
<dbReference type="SUPFAM" id="SSF53474">
    <property type="entry name" value="alpha/beta-Hydrolases"/>
    <property type="match status" value="1"/>
</dbReference>
<accession>B3T0V4</accession>
<dbReference type="InterPro" id="IPR008220">
    <property type="entry name" value="HAT_MetX-like"/>
</dbReference>
<dbReference type="PANTHER" id="PTHR32268:SF15">
    <property type="entry name" value="HOMOSERINE ACETYLTRANSFERASE FAMILY PROTEIN (AFU_ORTHOLOGUE AFUA_1G15350)"/>
    <property type="match status" value="1"/>
</dbReference>
<dbReference type="AlphaFoldDB" id="B3T0V4"/>
<name>B3T0V4_9ZZZZ</name>
<gene>
    <name evidence="2" type="ORF">ALOHA_HF4000007D16ctg1g22</name>
</gene>
<organism evidence="2">
    <name type="scientific">uncultured marine microorganism HF4000_007D16</name>
    <dbReference type="NCBI Taxonomy" id="455510"/>
    <lineage>
        <taxon>unclassified sequences</taxon>
        <taxon>environmental samples</taxon>
    </lineage>
</organism>
<evidence type="ECO:0000313" key="2">
    <source>
        <dbReference type="EMBL" id="ABZ06213.1"/>
    </source>
</evidence>
<dbReference type="Gene3D" id="3.40.50.1820">
    <property type="entry name" value="alpha/beta hydrolase"/>
    <property type="match status" value="1"/>
</dbReference>
<sequence>MQDYEHFDLRDIKLLSGKILKSAKLAYKTYGTLNKNSDNVIVLPTFYTGTHKRNEGFIGSDRAINPNKYFIVSINMFGNGLSSSPSNSQAPFDGPRFPRITLWDNISCQHKLLTQKLKIKKIALVTGWSMAGCQAYQWAAQFPDIVKSILPFCASAKTSIHNHVFLEGVKAALIADKNWNKGDYQSPPISGLKAFGRVYAGWAFSQDFFRKELYKTIGFETVEDLLKDWENDHVKNWDANNLLAKIDTWQTSDISVGPIYNNNFKKALKSIRAHSILMPCNQDLYFRTEDNKIEASYIPIVSLRPYDSPFGHCVANPGNDKNFELQLDKNISELLNNS</sequence>
<dbReference type="Pfam" id="PF00561">
    <property type="entry name" value="Abhydrolase_1"/>
    <property type="match status" value="1"/>
</dbReference>
<keyword evidence="2" id="KW-0378">Hydrolase</keyword>
<reference evidence="2" key="1">
    <citation type="journal article" date="2008" name="ISME J.">
        <title>Genomic patterns of recombination, clonal divergence and environment in marine microbial populations.</title>
        <authorList>
            <person name="Konstantinidis K.T."/>
            <person name="Delong E.F."/>
        </authorList>
    </citation>
    <scope>NUCLEOTIDE SEQUENCE</scope>
</reference>
<dbReference type="NCBIfam" id="NF005757">
    <property type="entry name" value="PRK07581.1"/>
    <property type="match status" value="1"/>
</dbReference>
<dbReference type="PANTHER" id="PTHR32268">
    <property type="entry name" value="HOMOSERINE O-ACETYLTRANSFERASE"/>
    <property type="match status" value="1"/>
</dbReference>
<proteinExistence type="predicted"/>